<dbReference type="AlphaFoldDB" id="X1REA6"/>
<comment type="caution">
    <text evidence="1">The sequence shown here is derived from an EMBL/GenBank/DDBJ whole genome shotgun (WGS) entry which is preliminary data.</text>
</comment>
<accession>X1REA6</accession>
<gene>
    <name evidence="1" type="ORF">S12H4_20886</name>
</gene>
<organism evidence="1">
    <name type="scientific">marine sediment metagenome</name>
    <dbReference type="NCBI Taxonomy" id="412755"/>
    <lineage>
        <taxon>unclassified sequences</taxon>
        <taxon>metagenomes</taxon>
        <taxon>ecological metagenomes</taxon>
    </lineage>
</organism>
<name>X1REA6_9ZZZZ</name>
<evidence type="ECO:0000313" key="1">
    <source>
        <dbReference type="EMBL" id="GAI78928.1"/>
    </source>
</evidence>
<proteinExistence type="predicted"/>
<protein>
    <submittedName>
        <fullName evidence="1">Uncharacterized protein</fullName>
    </submittedName>
</protein>
<dbReference type="EMBL" id="BARW01010654">
    <property type="protein sequence ID" value="GAI78928.1"/>
    <property type="molecule type" value="Genomic_DNA"/>
</dbReference>
<feature type="non-terminal residue" evidence="1">
    <location>
        <position position="1"/>
    </location>
</feature>
<sequence>YTPSSLIMAKSKVPLMLRASFTSTTSEQAAGEQLAIDLSAYVDALAGKVLRIRNVWFGLDTGSGDAVQSTFYEADAPVGGMQLTTGTQTSLKAISDDRVIASSQYYYQAVDVNGATSPPQWFSVLPVPDMGFYVAADALTFMQKTSGNNFDDDIRFLCVFEAERVKLSASDVNFLLVNQTLTG</sequence>
<reference evidence="1" key="1">
    <citation type="journal article" date="2014" name="Front. Microbiol.">
        <title>High frequency of phylogenetically diverse reductive dehalogenase-homologous genes in deep subseafloor sedimentary metagenomes.</title>
        <authorList>
            <person name="Kawai M."/>
            <person name="Futagami T."/>
            <person name="Toyoda A."/>
            <person name="Takaki Y."/>
            <person name="Nishi S."/>
            <person name="Hori S."/>
            <person name="Arai W."/>
            <person name="Tsubouchi T."/>
            <person name="Morono Y."/>
            <person name="Uchiyama I."/>
            <person name="Ito T."/>
            <person name="Fujiyama A."/>
            <person name="Inagaki F."/>
            <person name="Takami H."/>
        </authorList>
    </citation>
    <scope>NUCLEOTIDE SEQUENCE</scope>
    <source>
        <strain evidence="1">Expedition CK06-06</strain>
    </source>
</reference>